<comment type="caution">
    <text evidence="1">The sequence shown here is derived from an EMBL/GenBank/DDBJ whole genome shotgun (WGS) entry which is preliminary data.</text>
</comment>
<protein>
    <submittedName>
        <fullName evidence="1">Uncharacterized protein</fullName>
    </submittedName>
</protein>
<sequence>MISRVNISPEDTVPLEEARVVLSDEWGVCRSSQPLVVLLEPQGHHRRYSKSVLRRETKEGVMCVQGLWERGKRCEVADKSRLEGEKEVEFMQLL</sequence>
<evidence type="ECO:0000313" key="1">
    <source>
        <dbReference type="EMBL" id="MPC89001.1"/>
    </source>
</evidence>
<name>A0A5B7ITZ4_PORTR</name>
<dbReference type="EMBL" id="VSRR010079611">
    <property type="protein sequence ID" value="MPC89001.1"/>
    <property type="molecule type" value="Genomic_DNA"/>
</dbReference>
<proteinExistence type="predicted"/>
<keyword evidence="2" id="KW-1185">Reference proteome</keyword>
<accession>A0A5B7ITZ4</accession>
<dbReference type="AlphaFoldDB" id="A0A5B7ITZ4"/>
<organism evidence="1 2">
    <name type="scientific">Portunus trituberculatus</name>
    <name type="common">Swimming crab</name>
    <name type="synonym">Neptunus trituberculatus</name>
    <dbReference type="NCBI Taxonomy" id="210409"/>
    <lineage>
        <taxon>Eukaryota</taxon>
        <taxon>Metazoa</taxon>
        <taxon>Ecdysozoa</taxon>
        <taxon>Arthropoda</taxon>
        <taxon>Crustacea</taxon>
        <taxon>Multicrustacea</taxon>
        <taxon>Malacostraca</taxon>
        <taxon>Eumalacostraca</taxon>
        <taxon>Eucarida</taxon>
        <taxon>Decapoda</taxon>
        <taxon>Pleocyemata</taxon>
        <taxon>Brachyura</taxon>
        <taxon>Eubrachyura</taxon>
        <taxon>Portunoidea</taxon>
        <taxon>Portunidae</taxon>
        <taxon>Portuninae</taxon>
        <taxon>Portunus</taxon>
    </lineage>
</organism>
<evidence type="ECO:0000313" key="2">
    <source>
        <dbReference type="Proteomes" id="UP000324222"/>
    </source>
</evidence>
<dbReference type="Proteomes" id="UP000324222">
    <property type="component" value="Unassembled WGS sequence"/>
</dbReference>
<reference evidence="1 2" key="1">
    <citation type="submission" date="2019-05" db="EMBL/GenBank/DDBJ databases">
        <title>Another draft genome of Portunus trituberculatus and its Hox gene families provides insights of decapod evolution.</title>
        <authorList>
            <person name="Jeong J.-H."/>
            <person name="Song I."/>
            <person name="Kim S."/>
            <person name="Choi T."/>
            <person name="Kim D."/>
            <person name="Ryu S."/>
            <person name="Kim W."/>
        </authorList>
    </citation>
    <scope>NUCLEOTIDE SEQUENCE [LARGE SCALE GENOMIC DNA]</scope>
    <source>
        <tissue evidence="1">Muscle</tissue>
    </source>
</reference>
<gene>
    <name evidence="1" type="ORF">E2C01_083929</name>
</gene>